<dbReference type="Proteomes" id="UP000179057">
    <property type="component" value="Unassembled WGS sequence"/>
</dbReference>
<reference evidence="2 3" key="1">
    <citation type="journal article" date="2016" name="Nat. Commun.">
        <title>Thousands of microbial genomes shed light on interconnected biogeochemical processes in an aquifer system.</title>
        <authorList>
            <person name="Anantharaman K."/>
            <person name="Brown C.T."/>
            <person name="Hug L.A."/>
            <person name="Sharon I."/>
            <person name="Castelle C.J."/>
            <person name="Probst A.J."/>
            <person name="Thomas B.C."/>
            <person name="Singh A."/>
            <person name="Wilkins M.J."/>
            <person name="Karaoz U."/>
            <person name="Brodie E.L."/>
            <person name="Williams K.H."/>
            <person name="Hubbard S.S."/>
            <person name="Banfield J.F."/>
        </authorList>
    </citation>
    <scope>NUCLEOTIDE SEQUENCE [LARGE SCALE GENOMIC DNA]</scope>
</reference>
<feature type="transmembrane region" description="Helical" evidence="1">
    <location>
        <begin position="36"/>
        <end position="59"/>
    </location>
</feature>
<keyword evidence="1" id="KW-1133">Transmembrane helix</keyword>
<keyword evidence="1" id="KW-0812">Transmembrane</keyword>
<dbReference type="AlphaFoldDB" id="A0A1F8DZX2"/>
<evidence type="ECO:0000313" key="3">
    <source>
        <dbReference type="Proteomes" id="UP000179057"/>
    </source>
</evidence>
<sequence length="65" mass="6973">MQLELIAFFVLGLVGIGYVVSTIAKTVNKETAKGVVVWGCIAISLWILYVGGSTLIWLFEKNAAG</sequence>
<accession>A0A1F8DZX2</accession>
<keyword evidence="1" id="KW-0472">Membrane</keyword>
<evidence type="ECO:0000256" key="1">
    <source>
        <dbReference type="SAM" id="Phobius"/>
    </source>
</evidence>
<organism evidence="2 3">
    <name type="scientific">Candidatus Wolfebacteria bacterium RIFOXYD1_FULL_48_65</name>
    <dbReference type="NCBI Taxonomy" id="1802561"/>
    <lineage>
        <taxon>Bacteria</taxon>
        <taxon>Candidatus Wolfeibacteriota</taxon>
    </lineage>
</organism>
<protein>
    <submittedName>
        <fullName evidence="2">Uncharacterized protein</fullName>
    </submittedName>
</protein>
<comment type="caution">
    <text evidence="2">The sequence shown here is derived from an EMBL/GenBank/DDBJ whole genome shotgun (WGS) entry which is preliminary data.</text>
</comment>
<evidence type="ECO:0000313" key="2">
    <source>
        <dbReference type="EMBL" id="OGM94131.1"/>
    </source>
</evidence>
<proteinExistence type="predicted"/>
<feature type="transmembrane region" description="Helical" evidence="1">
    <location>
        <begin position="6"/>
        <end position="24"/>
    </location>
</feature>
<gene>
    <name evidence="2" type="ORF">A2610_00735</name>
</gene>
<dbReference type="EMBL" id="MGIV01000016">
    <property type="protein sequence ID" value="OGM94131.1"/>
    <property type="molecule type" value="Genomic_DNA"/>
</dbReference>
<name>A0A1F8DZX2_9BACT</name>